<dbReference type="Pfam" id="PF00928">
    <property type="entry name" value="Adap_comp_sub"/>
    <property type="match status" value="1"/>
</dbReference>
<dbReference type="GO" id="GO:0030131">
    <property type="term" value="C:clathrin adaptor complex"/>
    <property type="evidence" value="ECO:0007669"/>
    <property type="project" value="UniProtKB-UniRule"/>
</dbReference>
<dbReference type="eggNOG" id="KOG2740">
    <property type="taxonomic scope" value="Eukaryota"/>
</dbReference>
<dbReference type="PIRSF" id="PIRSF005992">
    <property type="entry name" value="Clathrin_mu"/>
    <property type="match status" value="1"/>
</dbReference>
<evidence type="ECO:0000259" key="6">
    <source>
        <dbReference type="PROSITE" id="PS51072"/>
    </source>
</evidence>
<dbReference type="GO" id="GO:0006886">
    <property type="term" value="P:intracellular protein transport"/>
    <property type="evidence" value="ECO:0007669"/>
    <property type="project" value="UniProtKB-UniRule"/>
</dbReference>
<proteinExistence type="inferred from homology"/>
<dbReference type="Proteomes" id="UP000001542">
    <property type="component" value="Unassembled WGS sequence"/>
</dbReference>
<dbReference type="PANTHER" id="PTHR10529">
    <property type="entry name" value="AP COMPLEX SUBUNIT MU"/>
    <property type="match status" value="1"/>
</dbReference>
<keyword evidence="8" id="KW-1185">Reference proteome</keyword>
<dbReference type="KEGG" id="tva:4744200"/>
<dbReference type="Gene3D" id="2.60.40.1170">
    <property type="entry name" value="Mu homology domain, subdomain B"/>
    <property type="match status" value="2"/>
</dbReference>
<dbReference type="EMBL" id="DS114621">
    <property type="protein sequence ID" value="EAX86554.1"/>
    <property type="molecule type" value="Genomic_DNA"/>
</dbReference>
<keyword evidence="2 5" id="KW-0813">Transport</keyword>
<dbReference type="InterPro" id="IPR028565">
    <property type="entry name" value="MHD"/>
</dbReference>
<dbReference type="InParanoid" id="A2G8G2"/>
<name>A2G8G2_TRIV3</name>
<dbReference type="CDD" id="cd09252">
    <property type="entry name" value="AP-3_Mu3_Cterm"/>
    <property type="match status" value="1"/>
</dbReference>
<evidence type="ECO:0000313" key="7">
    <source>
        <dbReference type="EMBL" id="EAX86554.1"/>
    </source>
</evidence>
<organism evidence="7 8">
    <name type="scientific">Trichomonas vaginalis (strain ATCC PRA-98 / G3)</name>
    <dbReference type="NCBI Taxonomy" id="412133"/>
    <lineage>
        <taxon>Eukaryota</taxon>
        <taxon>Metamonada</taxon>
        <taxon>Parabasalia</taxon>
        <taxon>Trichomonadida</taxon>
        <taxon>Trichomonadidae</taxon>
        <taxon>Trichomonas</taxon>
    </lineage>
</organism>
<dbReference type="InterPro" id="IPR001392">
    <property type="entry name" value="Clathrin_mu"/>
</dbReference>
<dbReference type="PROSITE" id="PS51072">
    <property type="entry name" value="MHD"/>
    <property type="match status" value="1"/>
</dbReference>
<dbReference type="GO" id="GO:0006897">
    <property type="term" value="P:endocytosis"/>
    <property type="evidence" value="ECO:0000318"/>
    <property type="project" value="GO_Central"/>
</dbReference>
<dbReference type="OrthoDB" id="870at2759"/>
<dbReference type="SMR" id="A2G8G2"/>
<dbReference type="PROSITE" id="PS00991">
    <property type="entry name" value="CLAT_ADAPTOR_M_2"/>
    <property type="match status" value="1"/>
</dbReference>
<dbReference type="STRING" id="5722.A2G8G2"/>
<dbReference type="InterPro" id="IPR018240">
    <property type="entry name" value="Clathrin_mu_CS"/>
</dbReference>
<dbReference type="OMA" id="NTITXLV"/>
<protein>
    <submittedName>
        <fullName evidence="7">Adaptor complexes medium subunit family protein</fullName>
    </submittedName>
</protein>
<comment type="subcellular location">
    <subcellularLocation>
        <location evidence="1">Endomembrane system</location>
    </subcellularLocation>
</comment>
<dbReference type="GO" id="GO:0012505">
    <property type="term" value="C:endomembrane system"/>
    <property type="evidence" value="ECO:0007669"/>
    <property type="project" value="UniProtKB-SubCell"/>
</dbReference>
<dbReference type="AlphaFoldDB" id="A2G8G2"/>
<dbReference type="InterPro" id="IPR050431">
    <property type="entry name" value="Adaptor_comp_med_subunit"/>
</dbReference>
<dbReference type="SUPFAM" id="SSF49447">
    <property type="entry name" value="Second domain of Mu2 adaptin subunit (ap50) of ap2 adaptor"/>
    <property type="match status" value="1"/>
</dbReference>
<evidence type="ECO:0000256" key="5">
    <source>
        <dbReference type="PIRNR" id="PIRNR005992"/>
    </source>
</evidence>
<sequence>MLSSVFLVNNQGVILIEKQYKEKVSRTEIEQALLAIQTKGSQVPAIIENGDFTILLHKQNEIWVVGVCEGDDFAQFAISLLQHIGSLIEDLLAKGATEISVKDEYPQVYQILDLAVDYGFPFLDEGNSISTVINRPPPDPKVRGSNKIQFDLDTPWRQMGVKRLTNEILLDFVETIDLVVSSNGRVDFSHIRGEIQVSSRLSGKPMAKLVMMPSTHFEDVCFHRCAMVDTPDAKVIPFIPPEGKFVLLKYRLTSAQINAPIWLVPKFTWSKGSVTFEIALRPDQNLSKGIENIVIEFEFPRGVNTPSLAAPEGRASFDSKTNVVTWNIPFFSKKETITFKGSASTEQGFELCGRHPVVTAQFSVTGAIPSGFKVDHLDLEAERLYKGIKYISKAGSYEFRTGF</sequence>
<dbReference type="PRINTS" id="PR00314">
    <property type="entry name" value="CLATHRINADPT"/>
</dbReference>
<evidence type="ECO:0000313" key="8">
    <source>
        <dbReference type="Proteomes" id="UP000001542"/>
    </source>
</evidence>
<evidence type="ECO:0000256" key="2">
    <source>
        <dbReference type="ARBA" id="ARBA00022448"/>
    </source>
</evidence>
<reference evidence="7" key="2">
    <citation type="journal article" date="2007" name="Science">
        <title>Draft genome sequence of the sexually transmitted pathogen Trichomonas vaginalis.</title>
        <authorList>
            <person name="Carlton J.M."/>
            <person name="Hirt R.P."/>
            <person name="Silva J.C."/>
            <person name="Delcher A.L."/>
            <person name="Schatz M."/>
            <person name="Zhao Q."/>
            <person name="Wortman J.R."/>
            <person name="Bidwell S.L."/>
            <person name="Alsmark U.C.M."/>
            <person name="Besteiro S."/>
            <person name="Sicheritz-Ponten T."/>
            <person name="Noel C.J."/>
            <person name="Dacks J.B."/>
            <person name="Foster P.G."/>
            <person name="Simillion C."/>
            <person name="Van de Peer Y."/>
            <person name="Miranda-Saavedra D."/>
            <person name="Barton G.J."/>
            <person name="Westrop G.D."/>
            <person name="Mueller S."/>
            <person name="Dessi D."/>
            <person name="Fiori P.L."/>
            <person name="Ren Q."/>
            <person name="Paulsen I."/>
            <person name="Zhang H."/>
            <person name="Bastida-Corcuera F.D."/>
            <person name="Simoes-Barbosa A."/>
            <person name="Brown M.T."/>
            <person name="Hayes R.D."/>
            <person name="Mukherjee M."/>
            <person name="Okumura C.Y."/>
            <person name="Schneider R."/>
            <person name="Smith A.J."/>
            <person name="Vanacova S."/>
            <person name="Villalvazo M."/>
            <person name="Haas B.J."/>
            <person name="Pertea M."/>
            <person name="Feldblyum T.V."/>
            <person name="Utterback T.R."/>
            <person name="Shu C.L."/>
            <person name="Osoegawa K."/>
            <person name="de Jong P.J."/>
            <person name="Hrdy I."/>
            <person name="Horvathova L."/>
            <person name="Zubacova Z."/>
            <person name="Dolezal P."/>
            <person name="Malik S.B."/>
            <person name="Logsdon J.M. Jr."/>
            <person name="Henze K."/>
            <person name="Gupta A."/>
            <person name="Wang C.C."/>
            <person name="Dunne R.L."/>
            <person name="Upcroft J.A."/>
            <person name="Upcroft P."/>
            <person name="White O."/>
            <person name="Salzberg S.L."/>
            <person name="Tang P."/>
            <person name="Chiu C.-H."/>
            <person name="Lee Y.-S."/>
            <person name="Embley T.M."/>
            <person name="Coombs G.H."/>
            <person name="Mottram J.C."/>
            <person name="Tachezy J."/>
            <person name="Fraser-Liggett C.M."/>
            <person name="Johnson P.J."/>
        </authorList>
    </citation>
    <scope>NUCLEOTIDE SEQUENCE [LARGE SCALE GENOMIC DNA]</scope>
    <source>
        <strain evidence="7">G3</strain>
    </source>
</reference>
<dbReference type="GO" id="GO:0031410">
    <property type="term" value="C:cytoplasmic vesicle"/>
    <property type="evidence" value="ECO:0000318"/>
    <property type="project" value="GO_Central"/>
</dbReference>
<reference evidence="7" key="1">
    <citation type="submission" date="2006-10" db="EMBL/GenBank/DDBJ databases">
        <authorList>
            <person name="Amadeo P."/>
            <person name="Zhao Q."/>
            <person name="Wortman J."/>
            <person name="Fraser-Liggett C."/>
            <person name="Carlton J."/>
        </authorList>
    </citation>
    <scope>NUCLEOTIDE SEQUENCE</scope>
    <source>
        <strain evidence="7">G3</strain>
    </source>
</reference>
<gene>
    <name evidence="7" type="ORF">TVAG_450230</name>
</gene>
<dbReference type="Gene3D" id="3.30.450.60">
    <property type="match status" value="1"/>
</dbReference>
<keyword evidence="3 5" id="KW-0653">Protein transport</keyword>
<dbReference type="VEuPathDB" id="TrichDB:TVAG_450230"/>
<keyword evidence="4" id="KW-0472">Membrane</keyword>
<dbReference type="VEuPathDB" id="TrichDB:TVAGG3_0329480"/>
<evidence type="ECO:0000256" key="1">
    <source>
        <dbReference type="ARBA" id="ARBA00004308"/>
    </source>
</evidence>
<accession>A2G8G2</accession>
<dbReference type="InterPro" id="IPR011012">
    <property type="entry name" value="Longin-like_dom_sf"/>
</dbReference>
<comment type="similarity">
    <text evidence="5">Belongs to the adaptor complexes medium subunit family.</text>
</comment>
<evidence type="ECO:0000256" key="3">
    <source>
        <dbReference type="ARBA" id="ARBA00022927"/>
    </source>
</evidence>
<evidence type="ECO:0000256" key="4">
    <source>
        <dbReference type="ARBA" id="ARBA00023136"/>
    </source>
</evidence>
<feature type="domain" description="MHD" evidence="6">
    <location>
        <begin position="165"/>
        <end position="400"/>
    </location>
</feature>
<dbReference type="SUPFAM" id="SSF64356">
    <property type="entry name" value="SNARE-like"/>
    <property type="match status" value="1"/>
</dbReference>
<dbReference type="RefSeq" id="XP_001299484.1">
    <property type="nucleotide sequence ID" value="XM_001299483.1"/>
</dbReference>
<dbReference type="InterPro" id="IPR036168">
    <property type="entry name" value="AP2_Mu_C_sf"/>
</dbReference>